<dbReference type="PANTHER" id="PTHR48081:SF30">
    <property type="entry name" value="ACETYL-HYDROLASE LIPR-RELATED"/>
    <property type="match status" value="1"/>
</dbReference>
<dbReference type="AlphaFoldDB" id="A0A7K1UTX2"/>
<dbReference type="InterPro" id="IPR029058">
    <property type="entry name" value="AB_hydrolase_fold"/>
</dbReference>
<dbReference type="SUPFAM" id="SSF53474">
    <property type="entry name" value="alpha/beta-Hydrolases"/>
    <property type="match status" value="1"/>
</dbReference>
<comment type="caution">
    <text evidence="5">The sequence shown here is derived from an EMBL/GenBank/DDBJ whole genome shotgun (WGS) entry which is preliminary data.</text>
</comment>
<dbReference type="PANTHER" id="PTHR48081">
    <property type="entry name" value="AB HYDROLASE SUPERFAMILY PROTEIN C4A8.06C"/>
    <property type="match status" value="1"/>
</dbReference>
<evidence type="ECO:0000256" key="1">
    <source>
        <dbReference type="ARBA" id="ARBA00010515"/>
    </source>
</evidence>
<dbReference type="Pfam" id="PF07859">
    <property type="entry name" value="Abhydrolase_3"/>
    <property type="match status" value="1"/>
</dbReference>
<sequence length="364" mass="38831">MDIVVRRSARGFVARTGVPVASTPLTSEPASSVIVETIRPARLGTRLAHPVLRTTLQTFLRAGAWVADLGPRPAELVFRATRLSEKPAAVLGTPRGVRREPKRFEHFDAEWLWTAPAPDPRVDREAAILYFHGGAFIAGGLNSYRRHTARMAALSELPVLTVDYRQLPDAHPNESLDDALTAYRHLLAEGFPPGQIIVAGDSAGGGLALRLALTLRELGLPLPVALSVTSPWADFDSTARLAHPNAGDDAVLPAAGPDMVVRRGIAVDGVLDPAWSVVNHDFTGLPPILLQVGSREMLLADALAVARRADAAGVPLRLQIRPSAPHTLIHLGAGLLADGRDAARDAAEFHRAMIEPGRSGRTAA</sequence>
<protein>
    <submittedName>
        <fullName evidence="5">Alpha/beta hydrolase fold domain-containing protein</fullName>
    </submittedName>
</protein>
<reference evidence="5 6" key="1">
    <citation type="submission" date="2019-12" db="EMBL/GenBank/DDBJ databases">
        <title>Nocardia sp. nov. ET3-3 isolated from soil.</title>
        <authorList>
            <person name="Kanchanasin P."/>
            <person name="Tanasupawat S."/>
            <person name="Yuki M."/>
            <person name="Kudo T."/>
        </authorList>
    </citation>
    <scope>NUCLEOTIDE SEQUENCE [LARGE SCALE GENOMIC DNA]</scope>
    <source>
        <strain evidence="5 6">ET3-3</strain>
    </source>
</reference>
<dbReference type="GO" id="GO:0004806">
    <property type="term" value="F:triacylglycerol lipase activity"/>
    <property type="evidence" value="ECO:0007669"/>
    <property type="project" value="TreeGrafter"/>
</dbReference>
<dbReference type="InterPro" id="IPR050300">
    <property type="entry name" value="GDXG_lipolytic_enzyme"/>
</dbReference>
<comment type="similarity">
    <text evidence="1">Belongs to the 'GDXG' lipolytic enzyme family.</text>
</comment>
<evidence type="ECO:0000313" key="5">
    <source>
        <dbReference type="EMBL" id="MVU77807.1"/>
    </source>
</evidence>
<evidence type="ECO:0000313" key="6">
    <source>
        <dbReference type="Proteomes" id="UP000466794"/>
    </source>
</evidence>
<evidence type="ECO:0000259" key="4">
    <source>
        <dbReference type="Pfam" id="PF07859"/>
    </source>
</evidence>
<feature type="active site" evidence="3">
    <location>
        <position position="202"/>
    </location>
</feature>
<dbReference type="InterPro" id="IPR033140">
    <property type="entry name" value="Lipase_GDXG_put_SER_AS"/>
</dbReference>
<gene>
    <name evidence="5" type="ORF">GPX89_11195</name>
</gene>
<keyword evidence="6" id="KW-1185">Reference proteome</keyword>
<name>A0A7K1UTX2_9NOCA</name>
<evidence type="ECO:0000256" key="3">
    <source>
        <dbReference type="PROSITE-ProRule" id="PRU10038"/>
    </source>
</evidence>
<dbReference type="InterPro" id="IPR013094">
    <property type="entry name" value="AB_hydrolase_3"/>
</dbReference>
<dbReference type="PROSITE" id="PS01174">
    <property type="entry name" value="LIPASE_GDXG_SER"/>
    <property type="match status" value="1"/>
</dbReference>
<proteinExistence type="inferred from homology"/>
<organism evidence="5 6">
    <name type="scientific">Nocardia terrae</name>
    <dbReference type="NCBI Taxonomy" id="2675851"/>
    <lineage>
        <taxon>Bacteria</taxon>
        <taxon>Bacillati</taxon>
        <taxon>Actinomycetota</taxon>
        <taxon>Actinomycetes</taxon>
        <taxon>Mycobacteriales</taxon>
        <taxon>Nocardiaceae</taxon>
        <taxon>Nocardia</taxon>
    </lineage>
</organism>
<keyword evidence="2 5" id="KW-0378">Hydrolase</keyword>
<feature type="domain" description="Alpha/beta hydrolase fold-3" evidence="4">
    <location>
        <begin position="128"/>
        <end position="328"/>
    </location>
</feature>
<accession>A0A7K1UTX2</accession>
<dbReference type="EMBL" id="WRPP01000002">
    <property type="protein sequence ID" value="MVU77807.1"/>
    <property type="molecule type" value="Genomic_DNA"/>
</dbReference>
<evidence type="ECO:0000256" key="2">
    <source>
        <dbReference type="ARBA" id="ARBA00022801"/>
    </source>
</evidence>
<dbReference type="Gene3D" id="3.40.50.1820">
    <property type="entry name" value="alpha/beta hydrolase"/>
    <property type="match status" value="1"/>
</dbReference>
<dbReference type="Proteomes" id="UP000466794">
    <property type="component" value="Unassembled WGS sequence"/>
</dbReference>